<dbReference type="SUPFAM" id="SSF51306">
    <property type="entry name" value="LexA/Signal peptidase"/>
    <property type="match status" value="1"/>
</dbReference>
<evidence type="ECO:0000259" key="4">
    <source>
        <dbReference type="Pfam" id="PF10502"/>
    </source>
</evidence>
<feature type="domain" description="Peptidase S26" evidence="4">
    <location>
        <begin position="4"/>
        <end position="57"/>
    </location>
</feature>
<sequence>MLAGVALVLSLLVKTFLIQVFSIPSGSMENTLQKDDRVLVDKLTPWFGAKPHRGAVVQPVFLRMRPAFLGGGPGLAGHRGAAQRRLPGRRGLPLAGSRNG</sequence>
<dbReference type="PANTHER" id="PTHR43390">
    <property type="entry name" value="SIGNAL PEPTIDASE I"/>
    <property type="match status" value="1"/>
</dbReference>
<reference evidence="5 6" key="1">
    <citation type="journal article" date="2015" name="Antonie Van Leeuwenhoek">
        <title>Streptomyces klenkii sp. nov., isolated from deep marine sediment.</title>
        <authorList>
            <person name="Veyisoglu A."/>
            <person name="Sahin N."/>
        </authorList>
    </citation>
    <scope>NUCLEOTIDE SEQUENCE [LARGE SCALE GENOMIC DNA]</scope>
    <source>
        <strain evidence="5 6">KCTC 29202</strain>
    </source>
</reference>
<dbReference type="Proteomes" id="UP000270343">
    <property type="component" value="Unassembled WGS sequence"/>
</dbReference>
<evidence type="ECO:0000256" key="2">
    <source>
        <dbReference type="ARBA" id="ARBA00009370"/>
    </source>
</evidence>
<dbReference type="InterPro" id="IPR000223">
    <property type="entry name" value="Pept_S26A_signal_pept_1"/>
</dbReference>
<gene>
    <name evidence="5" type="ORF">D7231_15665</name>
</gene>
<evidence type="ECO:0000313" key="5">
    <source>
        <dbReference type="EMBL" id="RKN71459.1"/>
    </source>
</evidence>
<dbReference type="GO" id="GO:0004252">
    <property type="term" value="F:serine-type endopeptidase activity"/>
    <property type="evidence" value="ECO:0007669"/>
    <property type="project" value="InterPro"/>
</dbReference>
<name>A0A3B0BGH8_9ACTN</name>
<dbReference type="PANTHER" id="PTHR43390:SF1">
    <property type="entry name" value="CHLOROPLAST PROCESSING PEPTIDASE"/>
    <property type="match status" value="1"/>
</dbReference>
<dbReference type="GO" id="GO:0005886">
    <property type="term" value="C:plasma membrane"/>
    <property type="evidence" value="ECO:0007669"/>
    <property type="project" value="UniProtKB-SubCell"/>
</dbReference>
<comment type="subcellular location">
    <subcellularLocation>
        <location evidence="1">Cell membrane</location>
        <topology evidence="1">Single-pass type II membrane protein</topology>
    </subcellularLocation>
</comment>
<evidence type="ECO:0000256" key="1">
    <source>
        <dbReference type="ARBA" id="ARBA00004401"/>
    </source>
</evidence>
<organism evidence="5 6">
    <name type="scientific">Streptomyces klenkii</name>
    <dbReference type="NCBI Taxonomy" id="1420899"/>
    <lineage>
        <taxon>Bacteria</taxon>
        <taxon>Bacillati</taxon>
        <taxon>Actinomycetota</taxon>
        <taxon>Actinomycetes</taxon>
        <taxon>Kitasatosporales</taxon>
        <taxon>Streptomycetaceae</taxon>
        <taxon>Streptomyces</taxon>
    </lineage>
</organism>
<dbReference type="CDD" id="cd06530">
    <property type="entry name" value="S26_SPase_I"/>
    <property type="match status" value="1"/>
</dbReference>
<proteinExistence type="inferred from homology"/>
<dbReference type="AlphaFoldDB" id="A0A3B0BGH8"/>
<dbReference type="Pfam" id="PF10502">
    <property type="entry name" value="Peptidase_S26"/>
    <property type="match status" value="1"/>
</dbReference>
<comment type="similarity">
    <text evidence="2">Belongs to the peptidase S26 family.</text>
</comment>
<accession>A0A3B0BGH8</accession>
<dbReference type="OrthoDB" id="9815782at2"/>
<evidence type="ECO:0000313" key="6">
    <source>
        <dbReference type="Proteomes" id="UP000270343"/>
    </source>
</evidence>
<feature type="compositionally biased region" description="Low complexity" evidence="3">
    <location>
        <begin position="78"/>
        <end position="100"/>
    </location>
</feature>
<dbReference type="EMBL" id="RBAM01000006">
    <property type="protein sequence ID" value="RKN71459.1"/>
    <property type="molecule type" value="Genomic_DNA"/>
</dbReference>
<dbReference type="InterPro" id="IPR036286">
    <property type="entry name" value="LexA/Signal_pep-like_sf"/>
</dbReference>
<comment type="caution">
    <text evidence="5">The sequence shown here is derived from an EMBL/GenBank/DDBJ whole genome shotgun (WGS) entry which is preliminary data.</text>
</comment>
<dbReference type="GO" id="GO:0006465">
    <property type="term" value="P:signal peptide processing"/>
    <property type="evidence" value="ECO:0007669"/>
    <property type="project" value="InterPro"/>
</dbReference>
<evidence type="ECO:0000256" key="3">
    <source>
        <dbReference type="SAM" id="MobiDB-lite"/>
    </source>
</evidence>
<keyword evidence="6" id="KW-1185">Reference proteome</keyword>
<feature type="region of interest" description="Disordered" evidence="3">
    <location>
        <begin position="75"/>
        <end position="100"/>
    </location>
</feature>
<dbReference type="InterPro" id="IPR019533">
    <property type="entry name" value="Peptidase_S26"/>
</dbReference>
<protein>
    <submittedName>
        <fullName evidence="5">S26 family signal peptidase</fullName>
    </submittedName>
</protein>
<dbReference type="Gene3D" id="2.10.109.10">
    <property type="entry name" value="Umud Fragment, subunit A"/>
    <property type="match status" value="1"/>
</dbReference>